<accession>A0ABX1WR60</accession>
<dbReference type="PANTHER" id="PTHR11085:SF10">
    <property type="entry name" value="NAD-DEPENDENT PROTEIN DEACYLASE SIRTUIN-5, MITOCHONDRIAL-RELATED"/>
    <property type="match status" value="1"/>
</dbReference>
<evidence type="ECO:0000313" key="6">
    <source>
        <dbReference type="EMBL" id="NOU58571.1"/>
    </source>
</evidence>
<dbReference type="EC" id="2.3.1.286" evidence="1"/>
<comment type="caution">
    <text evidence="6">The sequence shown here is derived from an EMBL/GenBank/DDBJ whole genome shotgun (WGS) entry which is preliminary data.</text>
</comment>
<keyword evidence="3" id="KW-0520">NAD</keyword>
<keyword evidence="2" id="KW-0808">Transferase</keyword>
<dbReference type="Pfam" id="PF02146">
    <property type="entry name" value="SIR2"/>
    <property type="match status" value="1"/>
</dbReference>
<evidence type="ECO:0000256" key="1">
    <source>
        <dbReference type="ARBA" id="ARBA00012928"/>
    </source>
</evidence>
<dbReference type="RefSeq" id="WP_171593838.1">
    <property type="nucleotide sequence ID" value="NZ_RZNH01000002.1"/>
</dbReference>
<sequence length="245" mass="27102">MKEDLQKVAEIISNSKSMIAFTGAGISVESGIPPFRGPDGLWSRCDPKCLDLDYFHLNPKDSWLAIKSIFYDFFGEAKYNGAHKVLANFEEKGLLKAVVTQNIDNLHQEAGSKTVYEFHGNSQKLVCLQCGKNYVPSEVNLDELPPKCVNDKKILKPDFVFFGEGIPETAYRKSLQAARNADVVLVIGTTGEVMPAATIPTEAKRNGAVVIEINTEESNYTESITDFFLQGKASEILMEIDELIS</sequence>
<dbReference type="Proteomes" id="UP000732105">
    <property type="component" value="Unassembled WGS sequence"/>
</dbReference>
<evidence type="ECO:0000256" key="3">
    <source>
        <dbReference type="ARBA" id="ARBA00023027"/>
    </source>
</evidence>
<keyword evidence="7" id="KW-1185">Reference proteome</keyword>
<reference evidence="6 7" key="1">
    <citation type="submission" date="2018-12" db="EMBL/GenBank/DDBJ databases">
        <title>Marinifilum JC070 sp. nov., a marine bacterium isolated from Yongle Blue Hole in the South China Sea.</title>
        <authorList>
            <person name="Fu T."/>
        </authorList>
    </citation>
    <scope>NUCLEOTIDE SEQUENCE [LARGE SCALE GENOMIC DNA]</scope>
    <source>
        <strain evidence="6 7">JC070</strain>
    </source>
</reference>
<dbReference type="InterPro" id="IPR029035">
    <property type="entry name" value="DHS-like_NAD/FAD-binding_dom"/>
</dbReference>
<dbReference type="CDD" id="cd01407">
    <property type="entry name" value="SIR2-fam"/>
    <property type="match status" value="1"/>
</dbReference>
<evidence type="ECO:0000313" key="7">
    <source>
        <dbReference type="Proteomes" id="UP000732105"/>
    </source>
</evidence>
<dbReference type="Gene3D" id="3.40.50.1220">
    <property type="entry name" value="TPP-binding domain"/>
    <property type="match status" value="1"/>
</dbReference>
<evidence type="ECO:0000259" key="5">
    <source>
        <dbReference type="PROSITE" id="PS50305"/>
    </source>
</evidence>
<dbReference type="PANTHER" id="PTHR11085">
    <property type="entry name" value="NAD-DEPENDENT PROTEIN DEACYLASE SIRTUIN-5, MITOCHONDRIAL-RELATED"/>
    <property type="match status" value="1"/>
</dbReference>
<dbReference type="Gene3D" id="3.30.1600.10">
    <property type="entry name" value="SIR2/SIRT2 'Small Domain"/>
    <property type="match status" value="1"/>
</dbReference>
<protein>
    <recommendedName>
        <fullName evidence="1">protein acetyllysine N-acetyltransferase</fullName>
        <ecNumber evidence="1">2.3.1.286</ecNumber>
    </recommendedName>
</protein>
<dbReference type="PROSITE" id="PS50305">
    <property type="entry name" value="SIRTUIN"/>
    <property type="match status" value="1"/>
</dbReference>
<dbReference type="InterPro" id="IPR026590">
    <property type="entry name" value="Ssirtuin_cat_dom"/>
</dbReference>
<dbReference type="EMBL" id="RZNH01000002">
    <property type="protein sequence ID" value="NOU58571.1"/>
    <property type="molecule type" value="Genomic_DNA"/>
</dbReference>
<comment type="caution">
    <text evidence="4">Lacks conserved residue(s) required for the propagation of feature annotation.</text>
</comment>
<feature type="domain" description="Deacetylase sirtuin-type" evidence="5">
    <location>
        <begin position="1"/>
        <end position="245"/>
    </location>
</feature>
<dbReference type="InterPro" id="IPR050134">
    <property type="entry name" value="NAD-dep_sirtuin_deacylases"/>
</dbReference>
<organism evidence="6 7">
    <name type="scientific">Marinifilum caeruleilacunae</name>
    <dbReference type="NCBI Taxonomy" id="2499076"/>
    <lineage>
        <taxon>Bacteria</taxon>
        <taxon>Pseudomonadati</taxon>
        <taxon>Bacteroidota</taxon>
        <taxon>Bacteroidia</taxon>
        <taxon>Marinilabiliales</taxon>
        <taxon>Marinifilaceae</taxon>
    </lineage>
</organism>
<evidence type="ECO:0000256" key="4">
    <source>
        <dbReference type="PROSITE-ProRule" id="PRU00236"/>
    </source>
</evidence>
<dbReference type="InterPro" id="IPR026591">
    <property type="entry name" value="Sirtuin_cat_small_dom_sf"/>
</dbReference>
<dbReference type="NCBIfam" id="NF001753">
    <property type="entry name" value="PRK00481.1-3"/>
    <property type="match status" value="1"/>
</dbReference>
<dbReference type="SUPFAM" id="SSF52467">
    <property type="entry name" value="DHS-like NAD/FAD-binding domain"/>
    <property type="match status" value="1"/>
</dbReference>
<dbReference type="InterPro" id="IPR003000">
    <property type="entry name" value="Sirtuin"/>
</dbReference>
<name>A0ABX1WR60_9BACT</name>
<evidence type="ECO:0000256" key="2">
    <source>
        <dbReference type="ARBA" id="ARBA00022679"/>
    </source>
</evidence>
<gene>
    <name evidence="6" type="ORF">ELS83_01985</name>
</gene>
<proteinExistence type="predicted"/>